<evidence type="ECO:0000313" key="13">
    <source>
        <dbReference type="Proteomes" id="UP001344251"/>
    </source>
</evidence>
<feature type="binding site" description="in other chain" evidence="8">
    <location>
        <position position="148"/>
    </location>
    <ligand>
        <name>deamido-NAD(+)</name>
        <dbReference type="ChEBI" id="CHEBI:58437"/>
        <note>ligand shared between two neighboring subunits</note>
    </ligand>
</feature>
<feature type="binding site" description="in other chain" evidence="8">
    <location>
        <position position="181"/>
    </location>
    <ligand>
        <name>deamido-NAD(+)</name>
        <dbReference type="ChEBI" id="CHEBI:58437"/>
        <note>ligand shared between two neighboring subunits</note>
    </ligand>
</feature>
<dbReference type="InterPro" id="IPR022310">
    <property type="entry name" value="NAD/GMP_synthase"/>
</dbReference>
<feature type="binding site" evidence="8">
    <location>
        <position position="219"/>
    </location>
    <ligand>
        <name>ATP</name>
        <dbReference type="ChEBI" id="CHEBI:30616"/>
    </ligand>
</feature>
<gene>
    <name evidence="8 12" type="primary">nadE</name>
    <name evidence="12" type="ORF">OG863_13410</name>
</gene>
<evidence type="ECO:0000256" key="1">
    <source>
        <dbReference type="ARBA" id="ARBA00005859"/>
    </source>
</evidence>
<dbReference type="HAMAP" id="MF_00193">
    <property type="entry name" value="NadE_ammonia_dep"/>
    <property type="match status" value="1"/>
</dbReference>
<accession>A0ABZ1FF22</accession>
<evidence type="ECO:0000256" key="6">
    <source>
        <dbReference type="ARBA" id="ARBA00022842"/>
    </source>
</evidence>
<dbReference type="PANTHER" id="PTHR23090:SF7">
    <property type="entry name" value="NH(3)-DEPENDENT NAD(+) SYNTHETASE"/>
    <property type="match status" value="1"/>
</dbReference>
<dbReference type="CDD" id="cd00553">
    <property type="entry name" value="NAD_synthase"/>
    <property type="match status" value="1"/>
</dbReference>
<feature type="binding site" evidence="8">
    <location>
        <begin position="51"/>
        <end position="58"/>
    </location>
    <ligand>
        <name>ATP</name>
        <dbReference type="ChEBI" id="CHEBI:30616"/>
    </ligand>
</feature>
<name>A0ABZ1FF22_9ACTN</name>
<feature type="binding site" evidence="8">
    <location>
        <position position="57"/>
    </location>
    <ligand>
        <name>Mg(2+)</name>
        <dbReference type="ChEBI" id="CHEBI:18420"/>
    </ligand>
</feature>
<comment type="function">
    <text evidence="8">Catalyzes the ATP-dependent amidation of deamido-NAD to form NAD. Uses ammonia as a nitrogen source.</text>
</comment>
<feature type="binding site" evidence="8">
    <location>
        <position position="197"/>
    </location>
    <ligand>
        <name>ATP</name>
        <dbReference type="ChEBI" id="CHEBI:30616"/>
    </ligand>
</feature>
<dbReference type="EC" id="6.3.1.5" evidence="8 10"/>
<dbReference type="InterPro" id="IPR022926">
    <property type="entry name" value="NH(3)-dep_NAD(+)_synth"/>
</dbReference>
<evidence type="ECO:0000256" key="7">
    <source>
        <dbReference type="ARBA" id="ARBA00023027"/>
    </source>
</evidence>
<evidence type="ECO:0000256" key="8">
    <source>
        <dbReference type="HAMAP-Rule" id="MF_00193"/>
    </source>
</evidence>
<evidence type="ECO:0000256" key="2">
    <source>
        <dbReference type="ARBA" id="ARBA00022598"/>
    </source>
</evidence>
<dbReference type="SUPFAM" id="SSF52402">
    <property type="entry name" value="Adenine nucleotide alpha hydrolases-like"/>
    <property type="match status" value="1"/>
</dbReference>
<evidence type="ECO:0000256" key="4">
    <source>
        <dbReference type="ARBA" id="ARBA00022741"/>
    </source>
</evidence>
<evidence type="ECO:0000259" key="11">
    <source>
        <dbReference type="Pfam" id="PF02540"/>
    </source>
</evidence>
<dbReference type="EMBL" id="CP109106">
    <property type="protein sequence ID" value="WSB68870.1"/>
    <property type="molecule type" value="Genomic_DNA"/>
</dbReference>
<evidence type="ECO:0000256" key="9">
    <source>
        <dbReference type="RuleBase" id="RU003811"/>
    </source>
</evidence>
<reference evidence="12 13" key="1">
    <citation type="submission" date="2022-10" db="EMBL/GenBank/DDBJ databases">
        <title>The complete genomes of actinobacterial strains from the NBC collection.</title>
        <authorList>
            <person name="Joergensen T.S."/>
            <person name="Alvarez Arevalo M."/>
            <person name="Sterndorff E.B."/>
            <person name="Faurdal D."/>
            <person name="Vuksanovic O."/>
            <person name="Mourched A.-S."/>
            <person name="Charusanti P."/>
            <person name="Shaw S."/>
            <person name="Blin K."/>
            <person name="Weber T."/>
        </authorList>
    </citation>
    <scope>NUCLEOTIDE SEQUENCE [LARGE SCALE GENOMIC DNA]</scope>
    <source>
        <strain evidence="12 13">NBC 01774</strain>
    </source>
</reference>
<feature type="binding site" evidence="8">
    <location>
        <position position="168"/>
    </location>
    <ligand>
        <name>ATP</name>
        <dbReference type="ChEBI" id="CHEBI:30616"/>
    </ligand>
</feature>
<feature type="domain" description="NAD/GMP synthase" evidence="11">
    <location>
        <begin position="29"/>
        <end position="273"/>
    </location>
</feature>
<comment type="similarity">
    <text evidence="1 8 9">Belongs to the NAD synthetase family.</text>
</comment>
<evidence type="ECO:0000313" key="12">
    <source>
        <dbReference type="EMBL" id="WSB68870.1"/>
    </source>
</evidence>
<keyword evidence="13" id="KW-1185">Reference proteome</keyword>
<dbReference type="Pfam" id="PF02540">
    <property type="entry name" value="NAD_synthase"/>
    <property type="match status" value="1"/>
</dbReference>
<dbReference type="Gene3D" id="3.40.50.620">
    <property type="entry name" value="HUPs"/>
    <property type="match status" value="1"/>
</dbReference>
<organism evidence="12 13">
    <name type="scientific">Streptomyces decoyicus</name>
    <dbReference type="NCBI Taxonomy" id="249567"/>
    <lineage>
        <taxon>Bacteria</taxon>
        <taxon>Bacillati</taxon>
        <taxon>Actinomycetota</taxon>
        <taxon>Actinomycetes</taxon>
        <taxon>Kitasatosporales</taxon>
        <taxon>Streptomycetaceae</taxon>
        <taxon>Streptomyces</taxon>
    </lineage>
</organism>
<sequence>MTDPASKALQQEIARDLQVTASFDAEQEIERRVTFLTERLTSTGLRSLVLGISGGVDSTTTGRLCQLAVERARAAGHDATFYAMRLPYGVQADEKDAQRALEFIRADRELTVDIRPASDAALQAAVDGGLTFRDAHHQDFVQGNIKARQRMIAQYAVAGAHDGLVVGTDHAAEAVSGFFTKFGDGAADVVPLTGLTKRRVRAVSAALGAPQELVHKVPTADLETLDPGKPDEDALGVSYDQIDAFLEGEPVDAAAAEAIVRRYRLTDHKRALPLAP</sequence>
<comment type="pathway">
    <text evidence="8">Cofactor biosynthesis; NAD(+) biosynthesis; NAD(+) from deamido-NAD(+) (ammonia route): step 1/1.</text>
</comment>
<keyword evidence="7 8" id="KW-0520">NAD</keyword>
<evidence type="ECO:0000256" key="5">
    <source>
        <dbReference type="ARBA" id="ARBA00022840"/>
    </source>
</evidence>
<keyword evidence="2 8" id="KW-0436">Ligase</keyword>
<dbReference type="InterPro" id="IPR003694">
    <property type="entry name" value="NAD_synthase"/>
</dbReference>
<dbReference type="NCBIfam" id="NF001979">
    <property type="entry name" value="PRK00768.1"/>
    <property type="match status" value="1"/>
</dbReference>
<feature type="binding site" evidence="8">
    <location>
        <position position="173"/>
    </location>
    <ligand>
        <name>Mg(2+)</name>
        <dbReference type="ChEBI" id="CHEBI:18420"/>
    </ligand>
</feature>
<keyword evidence="6 8" id="KW-0460">Magnesium</keyword>
<protein>
    <recommendedName>
        <fullName evidence="8 10">NH(3)-dependent NAD(+) synthetase</fullName>
        <ecNumber evidence="8 10">6.3.1.5</ecNumber>
    </recommendedName>
</protein>
<evidence type="ECO:0000256" key="3">
    <source>
        <dbReference type="ARBA" id="ARBA00022723"/>
    </source>
</evidence>
<dbReference type="NCBIfam" id="TIGR00552">
    <property type="entry name" value="nadE"/>
    <property type="match status" value="1"/>
</dbReference>
<dbReference type="Proteomes" id="UP001344251">
    <property type="component" value="Chromosome"/>
</dbReference>
<comment type="subunit">
    <text evidence="8">Homodimer.</text>
</comment>
<proteinExistence type="inferred from homology"/>
<keyword evidence="3 8" id="KW-0479">Metal-binding</keyword>
<dbReference type="PANTHER" id="PTHR23090">
    <property type="entry name" value="NH 3 /GLUTAMINE-DEPENDENT NAD + SYNTHETASE"/>
    <property type="match status" value="1"/>
</dbReference>
<feature type="binding site" description="in other chain" evidence="8">
    <location>
        <begin position="268"/>
        <end position="269"/>
    </location>
    <ligand>
        <name>deamido-NAD(+)</name>
        <dbReference type="ChEBI" id="CHEBI:58437"/>
        <note>ligand shared between two neighboring subunits</note>
    </ligand>
</feature>
<feature type="binding site" evidence="8">
    <location>
        <position position="188"/>
    </location>
    <ligand>
        <name>deamido-NAD(+)</name>
        <dbReference type="ChEBI" id="CHEBI:58437"/>
        <note>ligand shared between two neighboring subunits</note>
    </ligand>
</feature>
<keyword evidence="5 8" id="KW-0067">ATP-binding</keyword>
<dbReference type="GO" id="GO:0008795">
    <property type="term" value="F:NAD+ synthase activity"/>
    <property type="evidence" value="ECO:0007669"/>
    <property type="project" value="UniProtKB-EC"/>
</dbReference>
<comment type="catalytic activity">
    <reaction evidence="8 10">
        <text>deamido-NAD(+) + NH4(+) + ATP = AMP + diphosphate + NAD(+) + H(+)</text>
        <dbReference type="Rhea" id="RHEA:21188"/>
        <dbReference type="ChEBI" id="CHEBI:15378"/>
        <dbReference type="ChEBI" id="CHEBI:28938"/>
        <dbReference type="ChEBI" id="CHEBI:30616"/>
        <dbReference type="ChEBI" id="CHEBI:33019"/>
        <dbReference type="ChEBI" id="CHEBI:57540"/>
        <dbReference type="ChEBI" id="CHEBI:58437"/>
        <dbReference type="ChEBI" id="CHEBI:456215"/>
        <dbReference type="EC" id="6.3.1.5"/>
    </reaction>
</comment>
<keyword evidence="4 8" id="KW-0547">Nucleotide-binding</keyword>
<evidence type="ECO:0000256" key="10">
    <source>
        <dbReference type="RuleBase" id="RU003812"/>
    </source>
</evidence>
<dbReference type="RefSeq" id="WP_244418614.1">
    <property type="nucleotide sequence ID" value="NZ_CP109106.1"/>
</dbReference>
<dbReference type="InterPro" id="IPR014729">
    <property type="entry name" value="Rossmann-like_a/b/a_fold"/>
</dbReference>